<evidence type="ECO:0000313" key="2">
    <source>
        <dbReference type="Proteomes" id="UP000030378"/>
    </source>
</evidence>
<dbReference type="EMBL" id="JTBC02000002">
    <property type="protein sequence ID" value="PNO70296.1"/>
    <property type="molecule type" value="Genomic_DNA"/>
</dbReference>
<dbReference type="Proteomes" id="UP000030378">
    <property type="component" value="Unassembled WGS sequence"/>
</dbReference>
<dbReference type="Gene3D" id="3.30.429.10">
    <property type="entry name" value="Macrophage Migration Inhibitory Factor"/>
    <property type="match status" value="1"/>
</dbReference>
<reference evidence="2" key="1">
    <citation type="submission" date="2017-12" db="EMBL/GenBank/DDBJ databases">
        <title>FDA dAtabase for Regulatory Grade micrObial Sequences (FDA-ARGOS): Supporting development and validation of Infectious Disease Dx tests.</title>
        <authorList>
            <person name="Campos J."/>
            <person name="Goldberg B."/>
            <person name="Tallon L."/>
            <person name="Sadzewicz L."/>
            <person name="Sengamalay N."/>
            <person name="Ott S."/>
            <person name="Godinez A."/>
            <person name="Nagaraj S."/>
            <person name="Vavikolanu K."/>
            <person name="Vyas G."/>
            <person name="Nadendla S."/>
            <person name="Aluvathingal J."/>
            <person name="Geyer C."/>
            <person name="Nandy P."/>
            <person name="Hobson J."/>
            <person name="Sichtig H."/>
        </authorList>
    </citation>
    <scope>NUCLEOTIDE SEQUENCE [LARGE SCALE GENOMIC DNA]</scope>
    <source>
        <strain evidence="2">FDAARGOS_79</strain>
    </source>
</reference>
<protein>
    <submittedName>
        <fullName evidence="1">Tautomerase enzyme</fullName>
    </submittedName>
</protein>
<accession>A0AAP8TQJ0</accession>
<evidence type="ECO:0000313" key="1">
    <source>
        <dbReference type="EMBL" id="PNO70296.1"/>
    </source>
</evidence>
<proteinExistence type="predicted"/>
<dbReference type="RefSeq" id="WP_102984593.1">
    <property type="nucleotide sequence ID" value="NZ_JTBC02000002.1"/>
</dbReference>
<sequence length="176" mass="19155">MPMIDAYIPEGALQPEAEAMLCKSLTDILLRAEGFDPSNPIAQSVSVIFLHRPAAIFVGGVRSSVSYYRIVPSVPEGQYDNLSRQTLVKAVTAAVAQAEGSAFEEVAARVWVFPTEVTDGEWGSRGVIRHLPDIQAFIAGEHQRQVGNDRLAKRRRDKALLMLAAMLDAAGYTRGS</sequence>
<dbReference type="InterPro" id="IPR014347">
    <property type="entry name" value="Tautomerase/MIF_sf"/>
</dbReference>
<gene>
    <name evidence="1" type="ORF">MC70_009905</name>
</gene>
<comment type="caution">
    <text evidence="1">The sequence shown here is derived from an EMBL/GenBank/DDBJ whole genome shotgun (WGS) entry which is preliminary data.</text>
</comment>
<name>A0AAP8TQJ0_SERMA</name>
<dbReference type="AlphaFoldDB" id="A0AAP8TQJ0"/>
<organism evidence="1 2">
    <name type="scientific">Serratia marcescens</name>
    <dbReference type="NCBI Taxonomy" id="615"/>
    <lineage>
        <taxon>Bacteria</taxon>
        <taxon>Pseudomonadati</taxon>
        <taxon>Pseudomonadota</taxon>
        <taxon>Gammaproteobacteria</taxon>
        <taxon>Enterobacterales</taxon>
        <taxon>Yersiniaceae</taxon>
        <taxon>Serratia</taxon>
    </lineage>
</organism>